<evidence type="ECO:0000256" key="4">
    <source>
        <dbReference type="ARBA" id="ARBA00023163"/>
    </source>
</evidence>
<dbReference type="GO" id="GO:0000160">
    <property type="term" value="P:phosphorelay signal transduction system"/>
    <property type="evidence" value="ECO:0007669"/>
    <property type="project" value="InterPro"/>
</dbReference>
<dbReference type="Pfam" id="PF00072">
    <property type="entry name" value="Response_reg"/>
    <property type="match status" value="1"/>
</dbReference>
<feature type="modified residue" description="4-aspartylphosphate" evidence="5">
    <location>
        <position position="54"/>
    </location>
</feature>
<dbReference type="Gene3D" id="3.40.50.2300">
    <property type="match status" value="1"/>
</dbReference>
<evidence type="ECO:0000259" key="6">
    <source>
        <dbReference type="PROSITE" id="PS50043"/>
    </source>
</evidence>
<evidence type="ECO:0000256" key="5">
    <source>
        <dbReference type="PROSITE-ProRule" id="PRU00169"/>
    </source>
</evidence>
<dbReference type="PANTHER" id="PTHR43214:SF24">
    <property type="entry name" value="TRANSCRIPTIONAL REGULATORY PROTEIN NARL-RELATED"/>
    <property type="match status" value="1"/>
</dbReference>
<dbReference type="InterPro" id="IPR001789">
    <property type="entry name" value="Sig_transdc_resp-reg_receiver"/>
</dbReference>
<evidence type="ECO:0000256" key="3">
    <source>
        <dbReference type="ARBA" id="ARBA00023125"/>
    </source>
</evidence>
<proteinExistence type="predicted"/>
<dbReference type="CDD" id="cd17535">
    <property type="entry name" value="REC_NarL-like"/>
    <property type="match status" value="1"/>
</dbReference>
<dbReference type="GO" id="GO:0006355">
    <property type="term" value="P:regulation of DNA-templated transcription"/>
    <property type="evidence" value="ECO:0007669"/>
    <property type="project" value="InterPro"/>
</dbReference>
<keyword evidence="4" id="KW-0804">Transcription</keyword>
<dbReference type="InterPro" id="IPR000792">
    <property type="entry name" value="Tscrpt_reg_LuxR_C"/>
</dbReference>
<reference evidence="8 9" key="1">
    <citation type="submission" date="2019-02" db="EMBL/GenBank/DDBJ databases">
        <title>Genomic Encyclopedia of Type Strains, Phase IV (KMG-IV): sequencing the most valuable type-strain genomes for metagenomic binning, comparative biology and taxonomic classification.</title>
        <authorList>
            <person name="Goeker M."/>
        </authorList>
    </citation>
    <scope>NUCLEOTIDE SEQUENCE [LARGE SCALE GENOMIC DNA]</scope>
    <source>
        <strain evidence="8 9">DSM 101727</strain>
    </source>
</reference>
<dbReference type="Proteomes" id="UP000294257">
    <property type="component" value="Unassembled WGS sequence"/>
</dbReference>
<dbReference type="RefSeq" id="WP_130346867.1">
    <property type="nucleotide sequence ID" value="NZ_SGWQ01000009.1"/>
</dbReference>
<evidence type="ECO:0000313" key="9">
    <source>
        <dbReference type="Proteomes" id="UP000294257"/>
    </source>
</evidence>
<dbReference type="SUPFAM" id="SSF46894">
    <property type="entry name" value="C-terminal effector domain of the bipartite response regulators"/>
    <property type="match status" value="1"/>
</dbReference>
<keyword evidence="1 5" id="KW-0597">Phosphoprotein</keyword>
<evidence type="ECO:0000259" key="7">
    <source>
        <dbReference type="PROSITE" id="PS50110"/>
    </source>
</evidence>
<protein>
    <submittedName>
        <fullName evidence="8">LuxR family two component transcriptional regulator</fullName>
    </submittedName>
</protein>
<feature type="domain" description="HTH luxR-type" evidence="6">
    <location>
        <begin position="146"/>
        <end position="211"/>
    </location>
</feature>
<dbReference type="AlphaFoldDB" id="A0A4V2ERX9"/>
<name>A0A4V2ERX9_9PSEU</name>
<keyword evidence="3" id="KW-0238">DNA-binding</keyword>
<sequence length="216" mass="23351">MTTVLVVDDSPVVRMGLRMILEAEADLDVVAEASSGADALEEAGRHNPDVVLMDVRISGMDGLTTMGHLLARWPDVRVLVLTTDDTEDNVYEALRAGARGFVIKDSPSEQVVQAVRTVAAGNAHFSPTVARKLLDHVSATLPRPEDSSRIRGLAERDTRLLRLIARGYRNAEIATELNLTASTVKTYVSRLLSAIGARDRVHAVLIAHRAGLAGLR</sequence>
<dbReference type="SMART" id="SM00421">
    <property type="entry name" value="HTH_LUXR"/>
    <property type="match status" value="1"/>
</dbReference>
<dbReference type="SUPFAM" id="SSF52172">
    <property type="entry name" value="CheY-like"/>
    <property type="match status" value="1"/>
</dbReference>
<dbReference type="Pfam" id="PF00196">
    <property type="entry name" value="GerE"/>
    <property type="match status" value="1"/>
</dbReference>
<dbReference type="InterPro" id="IPR011006">
    <property type="entry name" value="CheY-like_superfamily"/>
</dbReference>
<evidence type="ECO:0000256" key="1">
    <source>
        <dbReference type="ARBA" id="ARBA00022553"/>
    </source>
</evidence>
<evidence type="ECO:0000313" key="8">
    <source>
        <dbReference type="EMBL" id="RZS34427.1"/>
    </source>
</evidence>
<dbReference type="PROSITE" id="PS50043">
    <property type="entry name" value="HTH_LUXR_2"/>
    <property type="match status" value="1"/>
</dbReference>
<dbReference type="InterPro" id="IPR058245">
    <property type="entry name" value="NreC/VraR/RcsB-like_REC"/>
</dbReference>
<dbReference type="OrthoDB" id="9808843at2"/>
<organism evidence="8 9">
    <name type="scientific">Herbihabitans rhizosphaerae</name>
    <dbReference type="NCBI Taxonomy" id="1872711"/>
    <lineage>
        <taxon>Bacteria</taxon>
        <taxon>Bacillati</taxon>
        <taxon>Actinomycetota</taxon>
        <taxon>Actinomycetes</taxon>
        <taxon>Pseudonocardiales</taxon>
        <taxon>Pseudonocardiaceae</taxon>
        <taxon>Herbihabitans</taxon>
    </lineage>
</organism>
<dbReference type="PANTHER" id="PTHR43214">
    <property type="entry name" value="TWO-COMPONENT RESPONSE REGULATOR"/>
    <property type="match status" value="1"/>
</dbReference>
<dbReference type="SMART" id="SM00448">
    <property type="entry name" value="REC"/>
    <property type="match status" value="1"/>
</dbReference>
<evidence type="ECO:0000256" key="2">
    <source>
        <dbReference type="ARBA" id="ARBA00023015"/>
    </source>
</evidence>
<dbReference type="PRINTS" id="PR00038">
    <property type="entry name" value="HTHLUXR"/>
</dbReference>
<comment type="caution">
    <text evidence="8">The sequence shown here is derived from an EMBL/GenBank/DDBJ whole genome shotgun (WGS) entry which is preliminary data.</text>
</comment>
<feature type="domain" description="Response regulatory" evidence="7">
    <location>
        <begin position="3"/>
        <end position="119"/>
    </location>
</feature>
<dbReference type="EMBL" id="SGWQ01000009">
    <property type="protein sequence ID" value="RZS34427.1"/>
    <property type="molecule type" value="Genomic_DNA"/>
</dbReference>
<dbReference type="InterPro" id="IPR016032">
    <property type="entry name" value="Sig_transdc_resp-reg_C-effctor"/>
</dbReference>
<keyword evidence="9" id="KW-1185">Reference proteome</keyword>
<accession>A0A4V2ERX9</accession>
<dbReference type="PROSITE" id="PS50110">
    <property type="entry name" value="RESPONSE_REGULATORY"/>
    <property type="match status" value="1"/>
</dbReference>
<dbReference type="InterPro" id="IPR039420">
    <property type="entry name" value="WalR-like"/>
</dbReference>
<dbReference type="GO" id="GO:0003677">
    <property type="term" value="F:DNA binding"/>
    <property type="evidence" value="ECO:0007669"/>
    <property type="project" value="UniProtKB-KW"/>
</dbReference>
<gene>
    <name evidence="8" type="ORF">EV193_109218</name>
</gene>
<dbReference type="CDD" id="cd06170">
    <property type="entry name" value="LuxR_C_like"/>
    <property type="match status" value="1"/>
</dbReference>
<keyword evidence="2" id="KW-0805">Transcription regulation</keyword>